<dbReference type="Proteomes" id="UP000028705">
    <property type="component" value="Unassembled WGS sequence"/>
</dbReference>
<dbReference type="OrthoDB" id="9802775at2"/>
<evidence type="ECO:0000259" key="1">
    <source>
        <dbReference type="Pfam" id="PF00881"/>
    </source>
</evidence>
<dbReference type="NCBIfam" id="TIGR03605">
    <property type="entry name" value="antibiot_sagB"/>
    <property type="match status" value="1"/>
</dbReference>
<dbReference type="InterPro" id="IPR052544">
    <property type="entry name" value="Bacteriocin_Proc_Enz"/>
</dbReference>
<keyword evidence="3" id="KW-1185">Reference proteome</keyword>
<dbReference type="PANTHER" id="PTHR43745">
    <property type="entry name" value="NITROREDUCTASE MJ1384-RELATED"/>
    <property type="match status" value="1"/>
</dbReference>
<dbReference type="InterPro" id="IPR029479">
    <property type="entry name" value="Nitroreductase"/>
</dbReference>
<dbReference type="GO" id="GO:0016491">
    <property type="term" value="F:oxidoreductase activity"/>
    <property type="evidence" value="ECO:0007669"/>
    <property type="project" value="InterPro"/>
</dbReference>
<dbReference type="InterPro" id="IPR000415">
    <property type="entry name" value="Nitroreductase-like"/>
</dbReference>
<dbReference type="SUPFAM" id="SSF55469">
    <property type="entry name" value="FMN-dependent nitroreductase-like"/>
    <property type="match status" value="1"/>
</dbReference>
<dbReference type="Pfam" id="PF00881">
    <property type="entry name" value="Nitroreductase"/>
    <property type="match status" value="1"/>
</dbReference>
<dbReference type="PANTHER" id="PTHR43745:SF2">
    <property type="entry name" value="NITROREDUCTASE MJ1384-RELATED"/>
    <property type="match status" value="1"/>
</dbReference>
<dbReference type="RefSeq" id="WP_034715537.1">
    <property type="nucleotide sequence ID" value="NZ_JPRH01000016.1"/>
</dbReference>
<dbReference type="Gene3D" id="3.40.109.10">
    <property type="entry name" value="NADH Oxidase"/>
    <property type="match status" value="1"/>
</dbReference>
<evidence type="ECO:0000313" key="3">
    <source>
        <dbReference type="Proteomes" id="UP000028705"/>
    </source>
</evidence>
<name>A0A085ZZK7_9FLAO</name>
<sequence>MNISHNFFLYFKNNEPVLFNYKEKKEYSVRKEYLKTLIDHSNTGEEKTNEDIIVRDFINADILTDKNNLETPYLNYYAHIFHNITKDTSVTMSDSTEEEWAGQYLEVCKRVKQEPLPRRGKVEDFEVVIKLPAPDEINLNLVDTLKKRKTVREFEETEVDIRQLSNLLFYTFGYIHGEEEEYGEFRRRSSPSGGCLQIIEPYITVFNVEGVKKGVYWYEPETHSLCKVTDEFSYQDLRDCLAGQFFGNKCSFGVFFAANLEVLAWKYKTPRNYKVVYLEAGHFSQTSQLIAVTQSLNTWITGAFTESAIEKLCQMDGIKKIPVFFTAYGKGELLSMHSIMRKKLDEYSTN</sequence>
<organism evidence="2 3">
    <name type="scientific">Chryseobacterium soli</name>
    <dbReference type="NCBI Taxonomy" id="445961"/>
    <lineage>
        <taxon>Bacteria</taxon>
        <taxon>Pseudomonadati</taxon>
        <taxon>Bacteroidota</taxon>
        <taxon>Flavobacteriia</taxon>
        <taxon>Flavobacteriales</taxon>
        <taxon>Weeksellaceae</taxon>
        <taxon>Chryseobacterium group</taxon>
        <taxon>Chryseobacterium</taxon>
    </lineage>
</organism>
<proteinExistence type="predicted"/>
<dbReference type="EMBL" id="JPRH01000016">
    <property type="protein sequence ID" value="KFF09871.1"/>
    <property type="molecule type" value="Genomic_DNA"/>
</dbReference>
<dbReference type="CDD" id="cd02142">
    <property type="entry name" value="McbC_SagB-like_oxidoreductase"/>
    <property type="match status" value="1"/>
</dbReference>
<comment type="caution">
    <text evidence="2">The sequence shown here is derived from an EMBL/GenBank/DDBJ whole genome shotgun (WGS) entry which is preliminary data.</text>
</comment>
<evidence type="ECO:0000313" key="2">
    <source>
        <dbReference type="EMBL" id="KFF09871.1"/>
    </source>
</evidence>
<accession>A0A085ZZK7</accession>
<protein>
    <recommendedName>
        <fullName evidence="1">Nitroreductase domain-containing protein</fullName>
    </recommendedName>
</protein>
<feature type="domain" description="Nitroreductase" evidence="1">
    <location>
        <begin position="145"/>
        <end position="327"/>
    </location>
</feature>
<reference evidence="2 3" key="1">
    <citation type="submission" date="2014-07" db="EMBL/GenBank/DDBJ databases">
        <title>Genome of Chryseobacterium soli DSM 19298.</title>
        <authorList>
            <person name="Stropko S.J."/>
            <person name="Pipes S.E."/>
            <person name="Newman J."/>
        </authorList>
    </citation>
    <scope>NUCLEOTIDE SEQUENCE [LARGE SCALE GENOMIC DNA]</scope>
    <source>
        <strain evidence="2 3">DSM 19298</strain>
    </source>
</reference>
<dbReference type="InterPro" id="IPR020051">
    <property type="entry name" value="SagB-type_dehydrogenase"/>
</dbReference>
<dbReference type="eggNOG" id="COG0778">
    <property type="taxonomic scope" value="Bacteria"/>
</dbReference>
<dbReference type="STRING" id="445961.IW15_22165"/>
<dbReference type="AlphaFoldDB" id="A0A085ZZK7"/>
<gene>
    <name evidence="2" type="ORF">IW15_22165</name>
</gene>